<evidence type="ECO:0000256" key="1">
    <source>
        <dbReference type="SAM" id="Phobius"/>
    </source>
</evidence>
<proteinExistence type="predicted"/>
<dbReference type="EMBL" id="MZXV01000080">
    <property type="protein sequence ID" value="PZV33858.1"/>
    <property type="molecule type" value="Genomic_DNA"/>
</dbReference>
<keyword evidence="1" id="KW-0472">Membrane</keyword>
<feature type="transmembrane region" description="Helical" evidence="1">
    <location>
        <begin position="124"/>
        <end position="142"/>
    </location>
</feature>
<feature type="transmembrane region" description="Helical" evidence="1">
    <location>
        <begin position="6"/>
        <end position="27"/>
    </location>
</feature>
<feature type="transmembrane region" description="Helical" evidence="1">
    <location>
        <begin position="87"/>
        <end position="112"/>
    </location>
</feature>
<protein>
    <submittedName>
        <fullName evidence="2">Uncharacterized protein</fullName>
    </submittedName>
</protein>
<evidence type="ECO:0000313" key="3">
    <source>
        <dbReference type="Proteomes" id="UP000248616"/>
    </source>
</evidence>
<gene>
    <name evidence="2" type="ORF">B5V02_36975</name>
</gene>
<keyword evidence="1" id="KW-0812">Transmembrane</keyword>
<evidence type="ECO:0000313" key="2">
    <source>
        <dbReference type="EMBL" id="PZV33858.1"/>
    </source>
</evidence>
<keyword evidence="1" id="KW-1133">Transmembrane helix</keyword>
<organism evidence="2 3">
    <name type="scientific">Mesorhizobium kowhaii</name>
    <dbReference type="NCBI Taxonomy" id="1300272"/>
    <lineage>
        <taxon>Bacteria</taxon>
        <taxon>Pseudomonadati</taxon>
        <taxon>Pseudomonadota</taxon>
        <taxon>Alphaproteobacteria</taxon>
        <taxon>Hyphomicrobiales</taxon>
        <taxon>Phyllobacteriaceae</taxon>
        <taxon>Mesorhizobium</taxon>
    </lineage>
</organism>
<dbReference type="OrthoDB" id="118190at2"/>
<keyword evidence="3" id="KW-1185">Reference proteome</keyword>
<sequence length="147" mass="14831">MGPDLLSAVLIGGMVAGILDIGAAAAINRKGPLAILRGIASGLLGPKALKGGALASASGFLLQLAMSVVIAAIYGLASLWLPILARMWIATGLAYGVGVFVVMTYIVVPLSVAPSRPLPGISKIAKDLLAMLGFGLIIAYAVHRASV</sequence>
<dbReference type="Proteomes" id="UP000248616">
    <property type="component" value="Unassembled WGS sequence"/>
</dbReference>
<feature type="transmembrane region" description="Helical" evidence="1">
    <location>
        <begin position="60"/>
        <end position="81"/>
    </location>
</feature>
<dbReference type="RefSeq" id="WP_111548913.1">
    <property type="nucleotide sequence ID" value="NZ_MZXV01000080.1"/>
</dbReference>
<accession>A0A2W7BWF5</accession>
<reference evidence="3" key="1">
    <citation type="submission" date="2017-03" db="EMBL/GenBank/DDBJ databases">
        <authorList>
            <person name="Safronova V.I."/>
            <person name="Sazanova A.L."/>
            <person name="Chirak E.R."/>
        </authorList>
    </citation>
    <scope>NUCLEOTIDE SEQUENCE [LARGE SCALE GENOMIC DNA]</scope>
    <source>
        <strain evidence="3">Ach-343</strain>
    </source>
</reference>
<comment type="caution">
    <text evidence="2">The sequence shown here is derived from an EMBL/GenBank/DDBJ whole genome shotgun (WGS) entry which is preliminary data.</text>
</comment>
<dbReference type="AlphaFoldDB" id="A0A2W7BWF5"/>
<name>A0A2W7BWF5_9HYPH</name>